<dbReference type="GO" id="GO:0016887">
    <property type="term" value="F:ATP hydrolysis activity"/>
    <property type="evidence" value="ECO:0007669"/>
    <property type="project" value="InterPro"/>
</dbReference>
<gene>
    <name evidence="3" type="primary">zapE</name>
    <name evidence="3" type="ORF">FKR81_22290</name>
</gene>
<dbReference type="PANTHER" id="PTHR12169">
    <property type="entry name" value="ATPASE N2B"/>
    <property type="match status" value="1"/>
</dbReference>
<keyword evidence="3" id="KW-0132">Cell division</keyword>
<name>A0A563EQN3_9PSEU</name>
<dbReference type="OrthoDB" id="9774491at2"/>
<dbReference type="Pfam" id="PF03969">
    <property type="entry name" value="AFG1_ATPase"/>
    <property type="match status" value="2"/>
</dbReference>
<dbReference type="PANTHER" id="PTHR12169:SF6">
    <property type="entry name" value="AFG1-LIKE ATPASE"/>
    <property type="match status" value="1"/>
</dbReference>
<dbReference type="Proteomes" id="UP000316639">
    <property type="component" value="Unassembled WGS sequence"/>
</dbReference>
<keyword evidence="2" id="KW-0067">ATP-binding</keyword>
<dbReference type="GO" id="GO:0005524">
    <property type="term" value="F:ATP binding"/>
    <property type="evidence" value="ECO:0007669"/>
    <property type="project" value="UniProtKB-KW"/>
</dbReference>
<dbReference type="InterPro" id="IPR027417">
    <property type="entry name" value="P-loop_NTPase"/>
</dbReference>
<dbReference type="SUPFAM" id="SSF52540">
    <property type="entry name" value="P-loop containing nucleoside triphosphate hydrolases"/>
    <property type="match status" value="1"/>
</dbReference>
<dbReference type="NCBIfam" id="NF040713">
    <property type="entry name" value="ZapE"/>
    <property type="match status" value="1"/>
</dbReference>
<reference evidence="3 4" key="1">
    <citation type="submission" date="2019-07" db="EMBL/GenBank/DDBJ databases">
        <title>Lentzea xizangensis sp. nov., isolated from Qinghai-Tibetan Plateau Soils.</title>
        <authorList>
            <person name="Huang J."/>
        </authorList>
    </citation>
    <scope>NUCLEOTIDE SEQUENCE [LARGE SCALE GENOMIC DNA]</scope>
    <source>
        <strain evidence="3 4">FXJ1.1311</strain>
    </source>
</reference>
<accession>A0A563EQN3</accession>
<dbReference type="GO" id="GO:0032153">
    <property type="term" value="C:cell division site"/>
    <property type="evidence" value="ECO:0007669"/>
    <property type="project" value="TreeGrafter"/>
</dbReference>
<dbReference type="GO" id="GO:0051301">
    <property type="term" value="P:cell division"/>
    <property type="evidence" value="ECO:0007669"/>
    <property type="project" value="UniProtKB-KW"/>
</dbReference>
<keyword evidence="3" id="KW-0131">Cell cycle</keyword>
<proteinExistence type="predicted"/>
<dbReference type="EMBL" id="VOBR01000014">
    <property type="protein sequence ID" value="TWP49964.1"/>
    <property type="molecule type" value="Genomic_DNA"/>
</dbReference>
<keyword evidence="4" id="KW-1185">Reference proteome</keyword>
<organism evidence="3 4">
    <name type="scientific">Lentzea tibetensis</name>
    <dbReference type="NCBI Taxonomy" id="2591470"/>
    <lineage>
        <taxon>Bacteria</taxon>
        <taxon>Bacillati</taxon>
        <taxon>Actinomycetota</taxon>
        <taxon>Actinomycetes</taxon>
        <taxon>Pseudonocardiales</taxon>
        <taxon>Pseudonocardiaceae</taxon>
        <taxon>Lentzea</taxon>
    </lineage>
</organism>
<evidence type="ECO:0000313" key="3">
    <source>
        <dbReference type="EMBL" id="TWP49964.1"/>
    </source>
</evidence>
<dbReference type="InterPro" id="IPR005654">
    <property type="entry name" value="ATPase_AFG1-like"/>
</dbReference>
<evidence type="ECO:0000256" key="1">
    <source>
        <dbReference type="ARBA" id="ARBA00022741"/>
    </source>
</evidence>
<dbReference type="GO" id="GO:0005737">
    <property type="term" value="C:cytoplasm"/>
    <property type="evidence" value="ECO:0007669"/>
    <property type="project" value="TreeGrafter"/>
</dbReference>
<keyword evidence="1" id="KW-0547">Nucleotide-binding</keyword>
<sequence length="295" mass="33383">MFRRSFEIVGLGEHFRLTAADHGFALDAAQSRAVSALEGKRGVYLWGPVGRGKTWLMDAFFAGVHEKRKQRWHFHDFFRSYYAGGLALDGLRLVCFDEFHFHDPGDAMIVARLMRELFERRIRLVTTSNYPPSGLLPNPLHHHLFEPTIELITARMDVVELAGPVDYRSLDATEHWGVYSWPACEPSDGVHFTFDFLCRGPRSVQDYLGWAAEGRSWVVTGVPALAAVSPDARQRFLNLVDVLYDKGIHLVLNGQLPLDAVLADVNLPDFARTASRLRLLKQVWRNHDTVPTSSS</sequence>
<dbReference type="Gene3D" id="3.40.50.300">
    <property type="entry name" value="P-loop containing nucleotide triphosphate hydrolases"/>
    <property type="match status" value="1"/>
</dbReference>
<dbReference type="AlphaFoldDB" id="A0A563EQN3"/>
<comment type="caution">
    <text evidence="3">The sequence shown here is derived from an EMBL/GenBank/DDBJ whole genome shotgun (WGS) entry which is preliminary data.</text>
</comment>
<protein>
    <submittedName>
        <fullName evidence="3">Cell division protein ZapE</fullName>
    </submittedName>
</protein>
<evidence type="ECO:0000313" key="4">
    <source>
        <dbReference type="Proteomes" id="UP000316639"/>
    </source>
</evidence>
<evidence type="ECO:0000256" key="2">
    <source>
        <dbReference type="ARBA" id="ARBA00022840"/>
    </source>
</evidence>